<dbReference type="InterPro" id="IPR036873">
    <property type="entry name" value="Rhodanese-like_dom_sf"/>
</dbReference>
<gene>
    <name evidence="1" type="ORF">Tchl_2642</name>
</gene>
<sequence length="360" mass="39947">MPATRRAPGKTMQKGVATVAQLSGFDEIIDARTPAEFATDHLPGAVNLPVLDNAQRVVVGTIYKQRSAFEARRVGGALVAANIAHHLQTCLKDKPKNWRPLVYCWRGGQRSGSFTTWLRMVGWDACQLEGGYKAFRHLVIAETERIAPQLQLRIVCGPTGSAKTRVLDALAALGAQTLDLEDLAAHKGSVLGALPDRPQPSQKHFETRLFTRLQAIDPARPVYVEAESRKIGLLFVPEALILTMRRAPCVMIDASRDARLDFLVRDYAYLGEDIATLKHNLLRLRELQSRETLARWQAMADAGALPELFGELIDLHYDPLYRRSQHGNYLGYGEAPRIETTDLGPEGIRALAQRILEQTG</sequence>
<organism evidence="1 2">
    <name type="scientific">Thauera chlorobenzoica</name>
    <dbReference type="NCBI Taxonomy" id="96773"/>
    <lineage>
        <taxon>Bacteria</taxon>
        <taxon>Pseudomonadati</taxon>
        <taxon>Pseudomonadota</taxon>
        <taxon>Betaproteobacteria</taxon>
        <taxon>Rhodocyclales</taxon>
        <taxon>Zoogloeaceae</taxon>
        <taxon>Thauera</taxon>
    </lineage>
</organism>
<dbReference type="GO" id="GO:0043828">
    <property type="term" value="F:tRNA 2-selenouridine synthase activity"/>
    <property type="evidence" value="ECO:0007669"/>
    <property type="project" value="InterPro"/>
</dbReference>
<dbReference type="PANTHER" id="PTHR30401">
    <property type="entry name" value="TRNA 2-SELENOURIDINE SYNTHASE"/>
    <property type="match status" value="1"/>
</dbReference>
<dbReference type="Gene3D" id="3.40.250.10">
    <property type="entry name" value="Rhodanese-like domain"/>
    <property type="match status" value="1"/>
</dbReference>
<dbReference type="NCBIfam" id="TIGR03167">
    <property type="entry name" value="tRNA_sel_U_synt"/>
    <property type="match status" value="1"/>
</dbReference>
<dbReference type="NCBIfam" id="NF008750">
    <property type="entry name" value="PRK11784.1-2"/>
    <property type="match status" value="1"/>
</dbReference>
<proteinExistence type="predicted"/>
<dbReference type="InterPro" id="IPR001307">
    <property type="entry name" value="Thiosulphate_STrfase_CS"/>
</dbReference>
<dbReference type="KEGG" id="tcl:Tchl_2642"/>
<dbReference type="Pfam" id="PF26341">
    <property type="entry name" value="AAA_SelU"/>
    <property type="match status" value="1"/>
</dbReference>
<dbReference type="EMBL" id="CP018839">
    <property type="protein sequence ID" value="APR05468.1"/>
    <property type="molecule type" value="Genomic_DNA"/>
</dbReference>
<dbReference type="Pfam" id="PF00581">
    <property type="entry name" value="Rhodanese"/>
    <property type="match status" value="1"/>
</dbReference>
<dbReference type="InterPro" id="IPR001763">
    <property type="entry name" value="Rhodanese-like_dom"/>
</dbReference>
<name>A0A1H5V1S9_9RHOO</name>
<protein>
    <submittedName>
        <fullName evidence="1">Selenophosphate-dependent tRNA 2-selenouridine synthase</fullName>
    </submittedName>
</protein>
<reference evidence="1 2" key="1">
    <citation type="submission" date="2016-12" db="EMBL/GenBank/DDBJ databases">
        <title>Complete genome sequence of Thauera chlorobenzoica, a Betaproteobacterium degrading haloaromatics anaerobically to CO2 and halides.</title>
        <authorList>
            <person name="Goris T."/>
            <person name="Mergelsberg M."/>
            <person name="Boll M."/>
        </authorList>
    </citation>
    <scope>NUCLEOTIDE SEQUENCE [LARGE SCALE GENOMIC DNA]</scope>
    <source>
        <strain evidence="1 2">3CB1</strain>
    </source>
</reference>
<evidence type="ECO:0000313" key="2">
    <source>
        <dbReference type="Proteomes" id="UP000185739"/>
    </source>
</evidence>
<dbReference type="PANTHER" id="PTHR30401:SF0">
    <property type="entry name" value="TRNA 2-SELENOURIDINE SYNTHASE"/>
    <property type="match status" value="1"/>
</dbReference>
<dbReference type="InterPro" id="IPR058840">
    <property type="entry name" value="AAA_SelU"/>
</dbReference>
<dbReference type="PROSITE" id="PS00380">
    <property type="entry name" value="RHODANESE_1"/>
    <property type="match status" value="1"/>
</dbReference>
<evidence type="ECO:0000313" key="1">
    <source>
        <dbReference type="EMBL" id="APR05468.1"/>
    </source>
</evidence>
<dbReference type="AlphaFoldDB" id="A0A1H5V1S9"/>
<dbReference type="InterPro" id="IPR017582">
    <property type="entry name" value="SelU"/>
</dbReference>
<dbReference type="PROSITE" id="PS50206">
    <property type="entry name" value="RHODANESE_3"/>
    <property type="match status" value="1"/>
</dbReference>
<keyword evidence="2" id="KW-1185">Reference proteome</keyword>
<dbReference type="SUPFAM" id="SSF52821">
    <property type="entry name" value="Rhodanese/Cell cycle control phosphatase"/>
    <property type="match status" value="1"/>
</dbReference>
<dbReference type="GO" id="GO:0004792">
    <property type="term" value="F:thiosulfate-cyanide sulfurtransferase activity"/>
    <property type="evidence" value="ECO:0007669"/>
    <property type="project" value="InterPro"/>
</dbReference>
<dbReference type="SMART" id="SM00450">
    <property type="entry name" value="RHOD"/>
    <property type="match status" value="1"/>
</dbReference>
<accession>A0A1H5V1S9</accession>
<dbReference type="GO" id="GO:0002098">
    <property type="term" value="P:tRNA wobble uridine modification"/>
    <property type="evidence" value="ECO:0007669"/>
    <property type="project" value="InterPro"/>
</dbReference>
<dbReference type="STRING" id="96773.Tchl_2642"/>
<dbReference type="Proteomes" id="UP000185739">
    <property type="component" value="Chromosome"/>
</dbReference>
<dbReference type="NCBIfam" id="NF008752">
    <property type="entry name" value="PRK11784.1-4"/>
    <property type="match status" value="1"/>
</dbReference>